<dbReference type="GO" id="GO:0005777">
    <property type="term" value="C:peroxisome"/>
    <property type="evidence" value="ECO:0007669"/>
    <property type="project" value="InterPro"/>
</dbReference>
<dbReference type="InParanoid" id="A0A165HI55"/>
<reference evidence="3 4" key="1">
    <citation type="journal article" date="2016" name="Mol. Biol. Evol.">
        <title>Comparative Genomics of Early-Diverging Mushroom-Forming Fungi Provides Insights into the Origins of Lignocellulose Decay Capabilities.</title>
        <authorList>
            <person name="Nagy L.G."/>
            <person name="Riley R."/>
            <person name="Tritt A."/>
            <person name="Adam C."/>
            <person name="Daum C."/>
            <person name="Floudas D."/>
            <person name="Sun H."/>
            <person name="Yadav J.S."/>
            <person name="Pangilinan J."/>
            <person name="Larsson K.H."/>
            <person name="Matsuura K."/>
            <person name="Barry K."/>
            <person name="Labutti K."/>
            <person name="Kuo R."/>
            <person name="Ohm R.A."/>
            <person name="Bhattacharya S.S."/>
            <person name="Shirouzu T."/>
            <person name="Yoshinaga Y."/>
            <person name="Martin F.M."/>
            <person name="Grigoriev I.V."/>
            <person name="Hibbett D.S."/>
        </authorList>
    </citation>
    <scope>NUCLEOTIDE SEQUENCE [LARGE SCALE GENOMIC DNA]</scope>
    <source>
        <strain evidence="3 4">HHB12733</strain>
    </source>
</reference>
<dbReference type="GO" id="GO:0010468">
    <property type="term" value="P:regulation of gene expression"/>
    <property type="evidence" value="ECO:0007669"/>
    <property type="project" value="InterPro"/>
</dbReference>
<protein>
    <recommendedName>
        <fullName evidence="2">NYN domain-containing protein</fullName>
    </recommendedName>
</protein>
<feature type="domain" description="NYN" evidence="2">
    <location>
        <begin position="58"/>
        <end position="135"/>
    </location>
</feature>
<evidence type="ECO:0000313" key="4">
    <source>
        <dbReference type="Proteomes" id="UP000076842"/>
    </source>
</evidence>
<keyword evidence="4" id="KW-1185">Reference proteome</keyword>
<accession>A0A165HI55</accession>
<evidence type="ECO:0000256" key="1">
    <source>
        <dbReference type="SAM" id="MobiDB-lite"/>
    </source>
</evidence>
<dbReference type="OrthoDB" id="549353at2759"/>
<dbReference type="InterPro" id="IPR024768">
    <property type="entry name" value="Marf1"/>
</dbReference>
<dbReference type="GO" id="GO:0004540">
    <property type="term" value="F:RNA nuclease activity"/>
    <property type="evidence" value="ECO:0007669"/>
    <property type="project" value="InterPro"/>
</dbReference>
<dbReference type="AlphaFoldDB" id="A0A165HI55"/>
<gene>
    <name evidence="3" type="ORF">CALCODRAFT_493669</name>
</gene>
<evidence type="ECO:0000313" key="3">
    <source>
        <dbReference type="EMBL" id="KZT59331.1"/>
    </source>
</evidence>
<dbReference type="InterPro" id="IPR021139">
    <property type="entry name" value="NYN"/>
</dbReference>
<feature type="region of interest" description="Disordered" evidence="1">
    <location>
        <begin position="26"/>
        <end position="48"/>
    </location>
</feature>
<dbReference type="EMBL" id="KV423941">
    <property type="protein sequence ID" value="KZT59331.1"/>
    <property type="molecule type" value="Genomic_DNA"/>
</dbReference>
<organism evidence="3 4">
    <name type="scientific">Calocera cornea HHB12733</name>
    <dbReference type="NCBI Taxonomy" id="1353952"/>
    <lineage>
        <taxon>Eukaryota</taxon>
        <taxon>Fungi</taxon>
        <taxon>Dikarya</taxon>
        <taxon>Basidiomycota</taxon>
        <taxon>Agaricomycotina</taxon>
        <taxon>Dacrymycetes</taxon>
        <taxon>Dacrymycetales</taxon>
        <taxon>Dacrymycetaceae</taxon>
        <taxon>Calocera</taxon>
    </lineage>
</organism>
<dbReference type="PANTHER" id="PTHR14379:SF3">
    <property type="entry name" value="MEIOSIS REGULATOR AND MRNA STABILITY FACTOR 1"/>
    <property type="match status" value="1"/>
</dbReference>
<dbReference type="Proteomes" id="UP000076842">
    <property type="component" value="Unassembled WGS sequence"/>
</dbReference>
<dbReference type="PANTHER" id="PTHR14379">
    <property type="entry name" value="LIMKAIN B LKAP"/>
    <property type="match status" value="1"/>
</dbReference>
<proteinExistence type="predicted"/>
<evidence type="ECO:0000259" key="2">
    <source>
        <dbReference type="Pfam" id="PF01936"/>
    </source>
</evidence>
<name>A0A165HI55_9BASI</name>
<dbReference type="Pfam" id="PF01936">
    <property type="entry name" value="NYN"/>
    <property type="match status" value="1"/>
</dbReference>
<sequence length="155" mass="16947">MPLPLGWGAAMVGMGLVSYLWTRGSSTPSDLPRGTTHRQEPVVQKPTEPPRRVVNGTVHVFWDIENCQVPIGVHPSMVVQNIWRLRTSRGYSPSRIVAATSSAKLSTFLRNSLQSSGVELLDRPSSKPSAADMILLEEVQRFTLSHSDPSVAGVM</sequence>